<protein>
    <submittedName>
        <fullName evidence="1">Uncharacterized protein</fullName>
    </submittedName>
</protein>
<dbReference type="Proteomes" id="UP001229409">
    <property type="component" value="Unassembled WGS sequence"/>
</dbReference>
<gene>
    <name evidence="1" type="ORF">QDS18_06485</name>
</gene>
<dbReference type="AlphaFoldDB" id="A0AAP3ZWR5"/>
<reference evidence="1" key="1">
    <citation type="submission" date="2023-04" db="EMBL/GenBank/DDBJ databases">
        <title>Uncovering the Secrets of Slow-Growing Bacteria in Tropical Savanna Soil through Cultivation and Genomic Analysis.</title>
        <authorList>
            <person name="Goncalves O.S."/>
            <person name="Santana M.F."/>
        </authorList>
    </citation>
    <scope>NUCLEOTIDE SEQUENCE</scope>
    <source>
        <strain evidence="1">ANTI</strain>
    </source>
</reference>
<proteinExistence type="predicted"/>
<name>A0AAP3ZWR5_PAEPO</name>
<evidence type="ECO:0000313" key="2">
    <source>
        <dbReference type="Proteomes" id="UP001229409"/>
    </source>
</evidence>
<dbReference type="EMBL" id="JARVWT010000002">
    <property type="protein sequence ID" value="MDH2330508.1"/>
    <property type="molecule type" value="Genomic_DNA"/>
</dbReference>
<sequence length="363" mass="43239">MINFNIIQDFRDQVNANSHYTWYAYRNKNGKNYWNIICACMDWIDVGLECMDGFSFDRKKLGARGLEVFTYISAIDIVWESIQQLHRAIINENEVPFSGEKEVFINDVLHKDDNAYFKHIRAVFGAHPVNLSKDKNNDKWFASWPTTGIHEKYDVALYLYNVDPSKDDIIFGFKFAELNEFFAKRYNHLSYLAKKLEEQYQDYKSSLILNEIRPTTNIEDQLDILEEELNKRLSNDYFEHLVDQIKRIYKATVTNENNRETIEDYRGKVKRVVEELTIKIQNVDYTDLEMDHIVYSNHPQEIHYELSKLFECLYGHRKDEAYDYYIERVSKFLNPYVQIGKTMSADEIFLLLHVGLYNYWDSV</sequence>
<dbReference type="RefSeq" id="WP_279832351.1">
    <property type="nucleotide sequence ID" value="NZ_JARVWT010000002.1"/>
</dbReference>
<comment type="caution">
    <text evidence="1">The sequence shown here is derived from an EMBL/GenBank/DDBJ whole genome shotgun (WGS) entry which is preliminary data.</text>
</comment>
<organism evidence="1 2">
    <name type="scientific">Paenibacillus polymyxa</name>
    <name type="common">Bacillus polymyxa</name>
    <dbReference type="NCBI Taxonomy" id="1406"/>
    <lineage>
        <taxon>Bacteria</taxon>
        <taxon>Bacillati</taxon>
        <taxon>Bacillota</taxon>
        <taxon>Bacilli</taxon>
        <taxon>Bacillales</taxon>
        <taxon>Paenibacillaceae</taxon>
        <taxon>Paenibacillus</taxon>
    </lineage>
</organism>
<accession>A0AAP3ZWR5</accession>
<evidence type="ECO:0000313" key="1">
    <source>
        <dbReference type="EMBL" id="MDH2330508.1"/>
    </source>
</evidence>